<feature type="transmembrane region" description="Helical" evidence="12">
    <location>
        <begin position="577"/>
        <end position="597"/>
    </location>
</feature>
<dbReference type="InterPro" id="IPR000725">
    <property type="entry name" value="Olfact_rcpt"/>
</dbReference>
<dbReference type="GO" id="GO:0004930">
    <property type="term" value="F:G protein-coupled receptor activity"/>
    <property type="evidence" value="ECO:0007669"/>
    <property type="project" value="UniProtKB-KW"/>
</dbReference>
<dbReference type="GO" id="GO:0004984">
    <property type="term" value="F:olfactory receptor activity"/>
    <property type="evidence" value="ECO:0007669"/>
    <property type="project" value="InterPro"/>
</dbReference>
<evidence type="ECO:0000256" key="5">
    <source>
        <dbReference type="ARBA" id="ARBA00022725"/>
    </source>
</evidence>
<dbReference type="PROSITE" id="PS00237">
    <property type="entry name" value="G_PROTEIN_RECEP_F1_1"/>
    <property type="match status" value="5"/>
</dbReference>
<feature type="transmembrane region" description="Helical" evidence="12">
    <location>
        <begin position="408"/>
        <end position="426"/>
    </location>
</feature>
<feature type="transmembrane region" description="Helical" evidence="12">
    <location>
        <begin position="265"/>
        <end position="288"/>
    </location>
</feature>
<keyword evidence="4 11" id="KW-0812">Transmembrane</keyword>
<feature type="domain" description="G-protein coupled receptors family 1 profile" evidence="13">
    <location>
        <begin position="35"/>
        <end position="286"/>
    </location>
</feature>
<evidence type="ECO:0000256" key="2">
    <source>
        <dbReference type="ARBA" id="ARBA00004141"/>
    </source>
</evidence>
<dbReference type="InterPro" id="IPR017452">
    <property type="entry name" value="GPCR_Rhodpsn_7TM"/>
</dbReference>
<evidence type="ECO:0000256" key="8">
    <source>
        <dbReference type="ARBA" id="ARBA00023136"/>
    </source>
</evidence>
<dbReference type="FunFam" id="1.20.1070.10:FF:000002">
    <property type="entry name" value="Olfactory receptor"/>
    <property type="match status" value="5"/>
</dbReference>
<dbReference type="CDD" id="cd15222">
    <property type="entry name" value="7tmA_OR51-like"/>
    <property type="match status" value="5"/>
</dbReference>
<dbReference type="PRINTS" id="PR00245">
    <property type="entry name" value="OLFACTORYR"/>
</dbReference>
<gene>
    <name evidence="14" type="ORF">J0S82_010153</name>
</gene>
<feature type="transmembrane region" description="Helical" evidence="12">
    <location>
        <begin position="191"/>
        <end position="213"/>
    </location>
</feature>
<comment type="caution">
    <text evidence="14">The sequence shown here is derived from an EMBL/GenBank/DDBJ whole genome shotgun (WGS) entry which is preliminary data.</text>
</comment>
<organism evidence="14 15">
    <name type="scientific">Galemys pyrenaicus</name>
    <name type="common">Iberian desman</name>
    <name type="synonym">Pyrenean desman</name>
    <dbReference type="NCBI Taxonomy" id="202257"/>
    <lineage>
        <taxon>Eukaryota</taxon>
        <taxon>Metazoa</taxon>
        <taxon>Chordata</taxon>
        <taxon>Craniata</taxon>
        <taxon>Vertebrata</taxon>
        <taxon>Euteleostomi</taxon>
        <taxon>Mammalia</taxon>
        <taxon>Eutheria</taxon>
        <taxon>Laurasiatheria</taxon>
        <taxon>Eulipotyphla</taxon>
        <taxon>Talpidae</taxon>
        <taxon>Galemys</taxon>
    </lineage>
</organism>
<feature type="non-terminal residue" evidence="14">
    <location>
        <position position="1523"/>
    </location>
</feature>
<dbReference type="Pfam" id="PF13853">
    <property type="entry name" value="7tm_4"/>
    <property type="match status" value="5"/>
</dbReference>
<feature type="transmembrane region" description="Helical" evidence="12">
    <location>
        <begin position="447"/>
        <end position="469"/>
    </location>
</feature>
<feature type="transmembrane region" description="Helical" evidence="12">
    <location>
        <begin position="638"/>
        <end position="661"/>
    </location>
</feature>
<feature type="transmembrane region" description="Helical" evidence="12">
    <location>
        <begin position="1450"/>
        <end position="1473"/>
    </location>
</feature>
<comment type="function">
    <text evidence="1">Putative odorant or sperm cell receptor.</text>
</comment>
<accession>A0A8J6DYX6</accession>
<feature type="transmembrane region" description="Helical" evidence="12">
    <location>
        <begin position="972"/>
        <end position="997"/>
    </location>
</feature>
<feature type="transmembrane region" description="Helical" evidence="12">
    <location>
        <begin position="502"/>
        <end position="527"/>
    </location>
</feature>
<feature type="transmembrane region" description="Helical" evidence="12">
    <location>
        <begin position="548"/>
        <end position="571"/>
    </location>
</feature>
<feature type="transmembrane region" description="Helical" evidence="12">
    <location>
        <begin position="332"/>
        <end position="354"/>
    </location>
</feature>
<dbReference type="PROSITE" id="PS50262">
    <property type="entry name" value="G_PROTEIN_RECEP_F1_2"/>
    <property type="match status" value="5"/>
</dbReference>
<feature type="transmembrane region" description="Helical" evidence="12">
    <location>
        <begin position="853"/>
        <end position="877"/>
    </location>
</feature>
<comment type="subcellular location">
    <subcellularLocation>
        <location evidence="2">Membrane</location>
        <topology evidence="2">Multi-pass membrane protein</topology>
    </subcellularLocation>
</comment>
<feature type="transmembrane region" description="Helical" evidence="12">
    <location>
        <begin position="309"/>
        <end position="326"/>
    </location>
</feature>
<feature type="transmembrane region" description="Helical" evidence="12">
    <location>
        <begin position="20"/>
        <end position="43"/>
    </location>
</feature>
<feature type="domain" description="G-protein coupled receptors family 1 profile" evidence="13">
    <location>
        <begin position="952"/>
        <end position="1203"/>
    </location>
</feature>
<feature type="transmembrane region" description="Helical" evidence="12">
    <location>
        <begin position="1300"/>
        <end position="1328"/>
    </location>
</feature>
<reference evidence="14" key="1">
    <citation type="journal article" date="2021" name="Evol. Appl.">
        <title>The genome of the Pyrenean desman and the effects of bottlenecks and inbreeding on the genomic landscape of an endangered species.</title>
        <authorList>
            <person name="Escoda L."/>
            <person name="Castresana J."/>
        </authorList>
    </citation>
    <scope>NUCLEOTIDE SEQUENCE</scope>
    <source>
        <strain evidence="14">IBE-C5619</strain>
    </source>
</reference>
<dbReference type="PANTHER" id="PTHR26450">
    <property type="entry name" value="OLFACTORY RECEPTOR 56B1-RELATED"/>
    <property type="match status" value="1"/>
</dbReference>
<feature type="transmembrane region" description="Helical" evidence="12">
    <location>
        <begin position="937"/>
        <end position="960"/>
    </location>
</feature>
<feature type="transmembrane region" description="Helical" evidence="12">
    <location>
        <begin position="673"/>
        <end position="698"/>
    </location>
</feature>
<feature type="transmembrane region" description="Helical" evidence="12">
    <location>
        <begin position="1348"/>
        <end position="1373"/>
    </location>
</feature>
<dbReference type="Proteomes" id="UP000700334">
    <property type="component" value="Unassembled WGS sequence"/>
</dbReference>
<evidence type="ECO:0000256" key="6">
    <source>
        <dbReference type="ARBA" id="ARBA00022989"/>
    </source>
</evidence>
<evidence type="ECO:0000256" key="10">
    <source>
        <dbReference type="ARBA" id="ARBA00023224"/>
    </source>
</evidence>
<dbReference type="SMART" id="SM01381">
    <property type="entry name" value="7TM_GPCR_Srsx"/>
    <property type="match status" value="1"/>
</dbReference>
<evidence type="ECO:0000313" key="15">
    <source>
        <dbReference type="Proteomes" id="UP000700334"/>
    </source>
</evidence>
<dbReference type="EMBL" id="JAGFMF010011429">
    <property type="protein sequence ID" value="KAG8522938.1"/>
    <property type="molecule type" value="Genomic_DNA"/>
</dbReference>
<dbReference type="OrthoDB" id="5969463at2759"/>
<feature type="transmembrane region" description="Helical" evidence="12">
    <location>
        <begin position="1188"/>
        <end position="1211"/>
    </location>
</feature>
<evidence type="ECO:0000256" key="9">
    <source>
        <dbReference type="ARBA" id="ARBA00023170"/>
    </source>
</evidence>
<keyword evidence="15" id="KW-1185">Reference proteome</keyword>
<keyword evidence="7 11" id="KW-0297">G-protein coupled receptor</keyword>
<evidence type="ECO:0000259" key="13">
    <source>
        <dbReference type="PROSITE" id="PS50262"/>
    </source>
</evidence>
<feature type="transmembrane region" description="Helical" evidence="12">
    <location>
        <begin position="883"/>
        <end position="903"/>
    </location>
</feature>
<feature type="transmembrane region" description="Helical" evidence="12">
    <location>
        <begin position="1479"/>
        <end position="1499"/>
    </location>
</feature>
<proteinExistence type="inferred from homology"/>
<name>A0A8J6DYX6_GALPY</name>
<feature type="transmembrane region" description="Helical" evidence="12">
    <location>
        <begin position="1404"/>
        <end position="1429"/>
    </location>
</feature>
<keyword evidence="6 12" id="KW-1133">Transmembrane helix</keyword>
<evidence type="ECO:0000256" key="11">
    <source>
        <dbReference type="RuleBase" id="RU000688"/>
    </source>
</evidence>
<feature type="transmembrane region" description="Helical" evidence="12">
    <location>
        <begin position="1105"/>
        <end position="1133"/>
    </location>
</feature>
<keyword evidence="9 11" id="KW-0675">Receptor</keyword>
<dbReference type="Gene3D" id="1.20.1070.10">
    <property type="entry name" value="Rhodopsin 7-helix transmembrane proteins"/>
    <property type="match status" value="5"/>
</dbReference>
<evidence type="ECO:0000256" key="1">
    <source>
        <dbReference type="ARBA" id="ARBA00003929"/>
    </source>
</evidence>
<evidence type="ECO:0000256" key="12">
    <source>
        <dbReference type="SAM" id="Phobius"/>
    </source>
</evidence>
<dbReference type="SUPFAM" id="SSF81321">
    <property type="entry name" value="Family A G protein-coupled receptor-like"/>
    <property type="match status" value="5"/>
</dbReference>
<evidence type="ECO:0000256" key="7">
    <source>
        <dbReference type="ARBA" id="ARBA00023040"/>
    </source>
</evidence>
<feature type="transmembrane region" description="Helical" evidence="12">
    <location>
        <begin position="135"/>
        <end position="157"/>
    </location>
</feature>
<feature type="domain" description="G-protein coupled receptors family 1 profile" evidence="13">
    <location>
        <begin position="1249"/>
        <end position="1500"/>
    </location>
</feature>
<feature type="transmembrane region" description="Helical" evidence="12">
    <location>
        <begin position="96"/>
        <end position="114"/>
    </location>
</feature>
<feature type="transmembrane region" description="Helical" evidence="12">
    <location>
        <begin position="1231"/>
        <end position="1257"/>
    </location>
</feature>
<dbReference type="InterPro" id="IPR000276">
    <property type="entry name" value="GPCR_Rhodpsn"/>
</dbReference>
<feature type="transmembrane region" description="Helical" evidence="12">
    <location>
        <begin position="1269"/>
        <end position="1294"/>
    </location>
</feature>
<keyword evidence="8 12" id="KW-0472">Membrane</keyword>
<keyword evidence="5" id="KW-0552">Olfaction</keyword>
<feature type="transmembrane region" description="Helical" evidence="12">
    <location>
        <begin position="234"/>
        <end position="259"/>
    </location>
</feature>
<dbReference type="PRINTS" id="PR00237">
    <property type="entry name" value="GPCRRHODOPSN"/>
</dbReference>
<feature type="domain" description="G-protein coupled receptors family 1 profile" evidence="13">
    <location>
        <begin position="347"/>
        <end position="598"/>
    </location>
</feature>
<dbReference type="GO" id="GO:0071396">
    <property type="term" value="P:cellular response to lipid"/>
    <property type="evidence" value="ECO:0007669"/>
    <property type="project" value="UniProtKB-ARBA"/>
</dbReference>
<feature type="transmembrane region" description="Helical" evidence="12">
    <location>
        <begin position="752"/>
        <end position="777"/>
    </location>
</feature>
<dbReference type="GO" id="GO:0005886">
    <property type="term" value="C:plasma membrane"/>
    <property type="evidence" value="ECO:0007669"/>
    <property type="project" value="TreeGrafter"/>
</dbReference>
<sequence>SDFPTLLLSGFSGLETYHPQISVFFCVLYLFAIMGNCTILIVIWMEESLHEPMYIFLSMLAISDLGLCATTLPTLFKLFWFKVREIHFDACLAQMYFIHTFSMMESGILVSMAFDRYVAISNPLRYTAILNNSTILKISVGVALRAIIILMPFPFLIKQLKFCEANVLSHSYCLHPDIIKLSCSAHRINSFLGLIVVIITFGFDSVLILLSYVKILEAVLGIASQEERVKALNTCVSHICAVLLVYVPMLGVSVIHRFGKHVPPVVHIIMGYVYLLVPPVLNPVVYCIKTREIRNHLLRIFKKIYTNSNSSFGQSVTFYLTGIPGYENFHHVISIPFCVLYAIGIVGNCTILHVIRTDKSLHEPMYYFLTMLSLTDMGMSISTLPTVMKIFWFDAREIAVNACVVQMYFIHTFSLMESAVLLAMAFDRYVAICDPLRYSSKLTPQRIVYIGIAIIIRCAIVLPVIVVRIPKFSFCRSHVLSHSFCLHQDVIRLACDDISFNILYGLFVVACYWGVDSLGIFISYAFILRSVLSIASKGGKLKALNTCASHICAVLILYVPMIGLSMVHRYAKHSSPIIHITMANIYLLVPPVLNPIIYSVKTKQIRQGFLKIFLAQKCDCEIGLRLNSIPGYEKFHHWISIPFCLLYFVGIMGNCTILHIVRTDSRLHEPMYYFLAMLSLTDMGMSMPTMITLFRVLWSISREIQFNICVVQMFFIHTFSFTESCVLLAMAVDRYVAICHPLRYATILTPRLIIKIGIASLLRSAIAMIPLLARLAFFPFCRSHILSHSYCLHQDMIRLACADVKFNVIYGLVLITVLWGMDSLGIFVSYVFILHSVLKISSKEGRLKALNTCGSHICAVLILYVPMIGLSIVHRFAKHSSPLIHIFMAHIYLLIPPVLNPIIYSVKTKQIRQGILNLFLPKKFNSGIPGYEEFHHWISIPFCLLCLIGVMGNCTILHIVRTDSRLHEPMYYFLAMLSLTDMCMSMFPMITLLRVLWSISREIHFSACVFQMFFIHTFSFTESSVLLAMAVDRYVAICHPLRYATILTPRLIVKIGITALLRSSFPVIPPIVRLTLLPYCRSRLLSHSYCLHQDLMRLACADVKFNVIFGLFLMTALWGVDALGIFVSYVFILHSVLKISSREGRVKTLSTCASHICAVLILYVPMIGLSLVHRFFKHSSPLLHIFMANIYLLVPPVLNPIIYISAMAPLNSSHALSSTFYLTGIPGYEEYHHWISIPLCLLCCVGIVGNCTILHIVRTDSRLHEPMYYFLAMLSLTDMCMSISAMITLFRVLWSISREIHFSACVVQMFFIHAFSFTESCVLLAMALDRYVAICHPLRYATILTPRLIINIGIVSVLRSSCPLIPLLIRLAFIPFCRSHLLSHSYCLHQDIIRLACADIKFNVMYGLAVVIMLWGVDALGIFVSYVFILHSVLKISSWEGRFKALSTCASHICAVLILYVPMIGLSLVHRFFKHSSSLLHIFMANIYLLVPPVLNPIIYSMKTKQIRQGILNLFTAPKISSF</sequence>
<feature type="transmembrane region" description="Helical" evidence="12">
    <location>
        <begin position="55"/>
        <end position="76"/>
    </location>
</feature>
<keyword evidence="3" id="KW-0716">Sensory transduction</keyword>
<feature type="domain" description="G-protein coupled receptors family 1 profile" evidence="13">
    <location>
        <begin position="653"/>
        <end position="904"/>
    </location>
</feature>
<dbReference type="PANTHER" id="PTHR26450:SF79">
    <property type="entry name" value="G-PROTEIN COUPLED RECEPTORS FAMILY 1 PROFILE DOMAIN-CONTAINING PROTEIN"/>
    <property type="match status" value="1"/>
</dbReference>
<comment type="similarity">
    <text evidence="11">Belongs to the G-protein coupled receptor 1 family.</text>
</comment>
<feature type="transmembrane region" description="Helical" evidence="12">
    <location>
        <begin position="1153"/>
        <end position="1176"/>
    </location>
</feature>
<feature type="transmembrane region" description="Helical" evidence="12">
    <location>
        <begin position="366"/>
        <end position="388"/>
    </location>
</feature>
<protein>
    <submittedName>
        <fullName evidence="14">Olfactory receptor 51G1</fullName>
    </submittedName>
</protein>
<dbReference type="InterPro" id="IPR050402">
    <property type="entry name" value="OR51/52/56-like"/>
</dbReference>
<evidence type="ECO:0000256" key="4">
    <source>
        <dbReference type="ARBA" id="ARBA00022692"/>
    </source>
</evidence>
<keyword evidence="10 11" id="KW-0807">Transducer</keyword>
<evidence type="ECO:0000256" key="3">
    <source>
        <dbReference type="ARBA" id="ARBA00022606"/>
    </source>
</evidence>
<evidence type="ECO:0000313" key="14">
    <source>
        <dbReference type="EMBL" id="KAG8522938.1"/>
    </source>
</evidence>